<organism evidence="1 2">
    <name type="scientific">Vibrio chagasii</name>
    <dbReference type="NCBI Taxonomy" id="170679"/>
    <lineage>
        <taxon>Bacteria</taxon>
        <taxon>Pseudomonadati</taxon>
        <taxon>Pseudomonadota</taxon>
        <taxon>Gammaproteobacteria</taxon>
        <taxon>Vibrionales</taxon>
        <taxon>Vibrionaceae</taxon>
        <taxon>Vibrio</taxon>
    </lineage>
</organism>
<sequence>MELSNYHQIADSLFKSEFSNNDIGYLENRNENLELVIRRGVNVEALLSLFDYGQTATHHINDTTAKKIEAELSVSEGWLDTKHEIKSRKLVVNIRQHNIAQLVIDDKFKVQTKQFLSKIISSTPSMALYYLMYEVNFEEQSFYFRSLENFLDLDICVLDDDML</sequence>
<dbReference type="GeneID" id="77344689"/>
<gene>
    <name evidence="1" type="ORF">F7Q91_03330</name>
</gene>
<reference evidence="1 2" key="1">
    <citation type="submission" date="2019-09" db="EMBL/GenBank/DDBJ databases">
        <title>Draft genome sequences of 48 bacterial type strains from the CCUG.</title>
        <authorList>
            <person name="Tunovic T."/>
            <person name="Pineiro-Iglesias B."/>
            <person name="Unosson C."/>
            <person name="Inganas E."/>
            <person name="Ohlen M."/>
            <person name="Cardew S."/>
            <person name="Jensie-Markopoulos S."/>
            <person name="Salva-Serra F."/>
            <person name="Jaen-Luchoro D."/>
            <person name="Karlsson R."/>
            <person name="Svensson-Stadler L."/>
            <person name="Chun J."/>
            <person name="Moore E."/>
        </authorList>
    </citation>
    <scope>NUCLEOTIDE SEQUENCE [LARGE SCALE GENOMIC DNA]</scope>
    <source>
        <strain evidence="1 2">CCUG 48643</strain>
    </source>
</reference>
<name>A0A7V7NX06_9VIBR</name>
<dbReference type="EMBL" id="VZPX01000004">
    <property type="protein sequence ID" value="KAB0482454.1"/>
    <property type="molecule type" value="Genomic_DNA"/>
</dbReference>
<comment type="caution">
    <text evidence="1">The sequence shown here is derived from an EMBL/GenBank/DDBJ whole genome shotgun (WGS) entry which is preliminary data.</text>
</comment>
<evidence type="ECO:0000313" key="2">
    <source>
        <dbReference type="Proteomes" id="UP000423756"/>
    </source>
</evidence>
<proteinExistence type="predicted"/>
<evidence type="ECO:0000313" key="1">
    <source>
        <dbReference type="EMBL" id="KAB0482454.1"/>
    </source>
</evidence>
<dbReference type="Proteomes" id="UP000423756">
    <property type="component" value="Unassembled WGS sequence"/>
</dbReference>
<accession>A0A7V7NX06</accession>
<dbReference type="AlphaFoldDB" id="A0A7V7NX06"/>
<protein>
    <submittedName>
        <fullName evidence="1">Uncharacterized protein</fullName>
    </submittedName>
</protein>
<dbReference type="RefSeq" id="WP_137406569.1">
    <property type="nucleotide sequence ID" value="NZ_AP025467.1"/>
</dbReference>